<protein>
    <submittedName>
        <fullName evidence="3">Tripartite-type tricarboxylate transporter receptor subunit TctC</fullName>
    </submittedName>
</protein>
<keyword evidence="3" id="KW-0675">Receptor</keyword>
<evidence type="ECO:0000313" key="3">
    <source>
        <dbReference type="EMBL" id="NYE81059.1"/>
    </source>
</evidence>
<comment type="caution">
    <text evidence="3">The sequence shown here is derived from an EMBL/GenBank/DDBJ whole genome shotgun (WGS) entry which is preliminary data.</text>
</comment>
<dbReference type="InterPro" id="IPR042100">
    <property type="entry name" value="Bug_dom1"/>
</dbReference>
<dbReference type="CDD" id="cd13578">
    <property type="entry name" value="PBP2_Bug27"/>
    <property type="match status" value="1"/>
</dbReference>
<dbReference type="RefSeq" id="WP_179582714.1">
    <property type="nucleotide sequence ID" value="NZ_JACBYR010000001.1"/>
</dbReference>
<feature type="signal peptide" evidence="2">
    <location>
        <begin position="1"/>
        <end position="33"/>
    </location>
</feature>
<gene>
    <name evidence="3" type="ORF">FHW18_000330</name>
</gene>
<feature type="chain" id="PRO_5031353299" evidence="2">
    <location>
        <begin position="34"/>
        <end position="334"/>
    </location>
</feature>
<evidence type="ECO:0000256" key="2">
    <source>
        <dbReference type="SAM" id="SignalP"/>
    </source>
</evidence>
<dbReference type="PANTHER" id="PTHR42928:SF5">
    <property type="entry name" value="BLR1237 PROTEIN"/>
    <property type="match status" value="1"/>
</dbReference>
<dbReference type="EMBL" id="JACBYR010000001">
    <property type="protein sequence ID" value="NYE81059.1"/>
    <property type="molecule type" value="Genomic_DNA"/>
</dbReference>
<evidence type="ECO:0000313" key="4">
    <source>
        <dbReference type="Proteomes" id="UP000542125"/>
    </source>
</evidence>
<evidence type="ECO:0000256" key="1">
    <source>
        <dbReference type="ARBA" id="ARBA00006987"/>
    </source>
</evidence>
<keyword evidence="2" id="KW-0732">Signal</keyword>
<dbReference type="Pfam" id="PF03401">
    <property type="entry name" value="TctC"/>
    <property type="match status" value="1"/>
</dbReference>
<dbReference type="InterPro" id="IPR005064">
    <property type="entry name" value="BUG"/>
</dbReference>
<dbReference type="Gene3D" id="3.40.190.150">
    <property type="entry name" value="Bordetella uptake gene, domain 1"/>
    <property type="match status" value="1"/>
</dbReference>
<dbReference type="Gene3D" id="3.40.190.10">
    <property type="entry name" value="Periplasmic binding protein-like II"/>
    <property type="match status" value="1"/>
</dbReference>
<dbReference type="PIRSF" id="PIRSF017082">
    <property type="entry name" value="YflP"/>
    <property type="match status" value="1"/>
</dbReference>
<dbReference type="Proteomes" id="UP000542125">
    <property type="component" value="Unassembled WGS sequence"/>
</dbReference>
<dbReference type="AlphaFoldDB" id="A0A7Y9LIL5"/>
<comment type="similarity">
    <text evidence="1">Belongs to the UPF0065 (bug) family.</text>
</comment>
<organism evidence="3 4">
    <name type="scientific">Pigmentiphaga litoralis</name>
    <dbReference type="NCBI Taxonomy" id="516702"/>
    <lineage>
        <taxon>Bacteria</taxon>
        <taxon>Pseudomonadati</taxon>
        <taxon>Pseudomonadota</taxon>
        <taxon>Betaproteobacteria</taxon>
        <taxon>Burkholderiales</taxon>
        <taxon>Alcaligenaceae</taxon>
        <taxon>Pigmentiphaga</taxon>
    </lineage>
</organism>
<name>A0A7Y9LIL5_9BURK</name>
<keyword evidence="4" id="KW-1185">Reference proteome</keyword>
<accession>A0A7Y9LIL5</accession>
<sequence>MKKTALRRPVPLLAASFATSLAALLALAAPAQAADYPVKPVRIVVAYPAGGDTDVIARWIAEKLAAKWGQPVVVENRTGAAGSIGSAYVARAPADGYTLLVAPNTLAIVPYVLKPGSGGDYNAKTDFTPISEIGRQSLFMVGADHAGLKSVDQVVKEARAGKVNSYASPGSGSPMHILSELFDRSAGIKLTQIPYRGSAPAIVDLVGGQVPVMYSTIGPLAQYVATGKVRLLGVADKVRSPFAPDIPTFAELGYKDVEVSAWQAILGPRGLPPEVVQKVNLAVNDILKMPDVVDRMKALAILPTGGTPDQMGAVISAEDARYGKIIKDFGIRAD</sequence>
<proteinExistence type="inferred from homology"/>
<reference evidence="3 4" key="1">
    <citation type="submission" date="2020-07" db="EMBL/GenBank/DDBJ databases">
        <title>Genomic Encyclopedia of Type Strains, Phase IV (KMG-V): Genome sequencing to study the core and pangenomes of soil and plant-associated prokaryotes.</title>
        <authorList>
            <person name="Whitman W."/>
        </authorList>
    </citation>
    <scope>NUCLEOTIDE SEQUENCE [LARGE SCALE GENOMIC DNA]</scope>
    <source>
        <strain evidence="3 4">SAS40</strain>
    </source>
</reference>
<dbReference type="PANTHER" id="PTHR42928">
    <property type="entry name" value="TRICARBOXYLATE-BINDING PROTEIN"/>
    <property type="match status" value="1"/>
</dbReference>
<dbReference type="SUPFAM" id="SSF53850">
    <property type="entry name" value="Periplasmic binding protein-like II"/>
    <property type="match status" value="1"/>
</dbReference>